<dbReference type="EMBL" id="JACJID010000002">
    <property type="protein sequence ID" value="MBA8926587.1"/>
    <property type="molecule type" value="Genomic_DNA"/>
</dbReference>
<evidence type="ECO:0000313" key="4">
    <source>
        <dbReference type="EMBL" id="MBA8926587.1"/>
    </source>
</evidence>
<dbReference type="Proteomes" id="UP000517916">
    <property type="component" value="Unassembled WGS sequence"/>
</dbReference>
<comment type="caution">
    <text evidence="4">The sequence shown here is derived from an EMBL/GenBank/DDBJ whole genome shotgun (WGS) entry which is preliminary data.</text>
</comment>
<proteinExistence type="inferred from homology"/>
<dbReference type="Gene3D" id="1.20.1260.20">
    <property type="entry name" value="PPE superfamily"/>
    <property type="match status" value="1"/>
</dbReference>
<organism evidence="4 5">
    <name type="scientific">Kutzneria viridogrisea</name>
    <dbReference type="NCBI Taxonomy" id="47990"/>
    <lineage>
        <taxon>Bacteria</taxon>
        <taxon>Bacillati</taxon>
        <taxon>Actinomycetota</taxon>
        <taxon>Actinomycetes</taxon>
        <taxon>Pseudonocardiales</taxon>
        <taxon>Pseudonocardiaceae</taxon>
        <taxon>Kutzneria</taxon>
    </lineage>
</organism>
<dbReference type="SUPFAM" id="SSF140459">
    <property type="entry name" value="PE/PPE dimer-like"/>
    <property type="match status" value="1"/>
</dbReference>
<feature type="compositionally biased region" description="Low complexity" evidence="2">
    <location>
        <begin position="204"/>
        <end position="220"/>
    </location>
</feature>
<evidence type="ECO:0000313" key="5">
    <source>
        <dbReference type="Proteomes" id="UP000517916"/>
    </source>
</evidence>
<reference evidence="4 5" key="1">
    <citation type="submission" date="2020-08" db="EMBL/GenBank/DDBJ databases">
        <title>Genomic Encyclopedia of Archaeal and Bacterial Type Strains, Phase II (KMG-II): from individual species to whole genera.</title>
        <authorList>
            <person name="Goeker M."/>
        </authorList>
    </citation>
    <scope>NUCLEOTIDE SEQUENCE [LARGE SCALE GENOMIC DNA]</scope>
    <source>
        <strain evidence="4 5">DSM 43850</strain>
    </source>
</reference>
<name>A0ABR6BIW2_9PSEU</name>
<dbReference type="Pfam" id="PF00823">
    <property type="entry name" value="PPE"/>
    <property type="match status" value="1"/>
</dbReference>
<dbReference type="InterPro" id="IPR000030">
    <property type="entry name" value="PPE_dom"/>
</dbReference>
<evidence type="ECO:0000256" key="2">
    <source>
        <dbReference type="SAM" id="MobiDB-lite"/>
    </source>
</evidence>
<protein>
    <recommendedName>
        <fullName evidence="3">PPE domain-containing protein</fullName>
    </recommendedName>
</protein>
<accession>A0ABR6BIW2</accession>
<dbReference type="InterPro" id="IPR038332">
    <property type="entry name" value="PPE_sf"/>
</dbReference>
<dbReference type="RefSeq" id="WP_182837823.1">
    <property type="nucleotide sequence ID" value="NZ_BAAABQ010000009.1"/>
</dbReference>
<evidence type="ECO:0000259" key="3">
    <source>
        <dbReference type="Pfam" id="PF00823"/>
    </source>
</evidence>
<gene>
    <name evidence="4" type="ORF">BC739_003786</name>
</gene>
<evidence type="ECO:0000256" key="1">
    <source>
        <dbReference type="ARBA" id="ARBA00010652"/>
    </source>
</evidence>
<sequence>MSGDFRWQGYTHQELYDALNSGPGPAAAATPASRWAELSGTLAEINNDLLRGVSDSTTGWTGSAAERAREGIGPLASWAAQAHAGAEAMRSSTELQAEHLSAARADMPVPVPATPEQPTDLLGGLRQLFAGQIDAEIAEAAHQAATTRAYEVMNTYQTSTASNTGTLTPFAPPPQVVAGAAAPERSTGDPFAVPSPLGTRPVGASAPAQRRAPAATRSAPVVPGQRPGGQSSSPAEPERGNYLFAADGLFGDSHAVVPPVLGEH</sequence>
<comment type="similarity">
    <text evidence="1">Belongs to the mycobacterial PPE family.</text>
</comment>
<feature type="region of interest" description="Disordered" evidence="2">
    <location>
        <begin position="161"/>
        <end position="240"/>
    </location>
</feature>
<keyword evidence="5" id="KW-1185">Reference proteome</keyword>
<feature type="domain" description="PPE" evidence="3">
    <location>
        <begin position="19"/>
        <end position="163"/>
    </location>
</feature>